<sequence length="250" mass="26714">MKWHAWLLLLVCCMLSWGALAKDQALCKSSKKSAHKADAACVHKAKKAHAAKGASASTSKSASRSVSKGSSKKTTQKVVQTVTPQVQEADTDTQVTLLPGAKPRLHPDSACFKALGDSRASRHLSAKVPFFLDHAPDEGLLANKGHPGKSEKTELASVVAGYEMCLDMAAAWRRETYPPEVVAVLDAYWSRTKSLLGDLQNGRANYGEAARAVALNDSAYKAKVDSLVADLQSRQSSVDAQNAPTGSRLQ</sequence>
<evidence type="ECO:0000256" key="2">
    <source>
        <dbReference type="SAM" id="SignalP"/>
    </source>
</evidence>
<organism evidence="3 4">
    <name type="scientific">Rhodoferax lacus</name>
    <dbReference type="NCBI Taxonomy" id="2184758"/>
    <lineage>
        <taxon>Bacteria</taxon>
        <taxon>Pseudomonadati</taxon>
        <taxon>Pseudomonadota</taxon>
        <taxon>Betaproteobacteria</taxon>
        <taxon>Burkholderiales</taxon>
        <taxon>Comamonadaceae</taxon>
        <taxon>Rhodoferax</taxon>
    </lineage>
</organism>
<keyword evidence="4" id="KW-1185">Reference proteome</keyword>
<feature type="chain" id="PRO_5017724591" evidence="2">
    <location>
        <begin position="22"/>
        <end position="250"/>
    </location>
</feature>
<keyword evidence="2" id="KW-0732">Signal</keyword>
<evidence type="ECO:0000313" key="4">
    <source>
        <dbReference type="Proteomes" id="UP000260665"/>
    </source>
</evidence>
<feature type="signal peptide" evidence="2">
    <location>
        <begin position="1"/>
        <end position="21"/>
    </location>
</feature>
<evidence type="ECO:0000256" key="1">
    <source>
        <dbReference type="SAM" id="MobiDB-lite"/>
    </source>
</evidence>
<protein>
    <submittedName>
        <fullName evidence="3">Uncharacterized protein</fullName>
    </submittedName>
</protein>
<evidence type="ECO:0000313" key="3">
    <source>
        <dbReference type="EMBL" id="RFO96635.1"/>
    </source>
</evidence>
<name>A0A3E1RB96_9BURK</name>
<proteinExistence type="predicted"/>
<comment type="caution">
    <text evidence="3">The sequence shown here is derived from an EMBL/GenBank/DDBJ whole genome shotgun (WGS) entry which is preliminary data.</text>
</comment>
<dbReference type="AlphaFoldDB" id="A0A3E1RB96"/>
<dbReference type="EMBL" id="QFZK01000006">
    <property type="protein sequence ID" value="RFO96635.1"/>
    <property type="molecule type" value="Genomic_DNA"/>
</dbReference>
<feature type="compositionally biased region" description="Low complexity" evidence="1">
    <location>
        <begin position="52"/>
        <end position="69"/>
    </location>
</feature>
<dbReference type="Proteomes" id="UP000260665">
    <property type="component" value="Unassembled WGS sequence"/>
</dbReference>
<reference evidence="3 4" key="1">
    <citation type="submission" date="2018-05" db="EMBL/GenBank/DDBJ databases">
        <title>Rhodoferax soyangensis sp.nov., isolated from an oligotrophic freshwater lake.</title>
        <authorList>
            <person name="Park M."/>
        </authorList>
    </citation>
    <scope>NUCLEOTIDE SEQUENCE [LARGE SCALE GENOMIC DNA]</scope>
    <source>
        <strain evidence="3 4">IMCC26218</strain>
    </source>
</reference>
<gene>
    <name evidence="3" type="ORF">DIC66_11450</name>
</gene>
<accession>A0A3E1RB96</accession>
<feature type="region of interest" description="Disordered" evidence="1">
    <location>
        <begin position="52"/>
        <end position="83"/>
    </location>
</feature>